<dbReference type="Proteomes" id="UP000015453">
    <property type="component" value="Unassembled WGS sequence"/>
</dbReference>
<accession>S8DLM6</accession>
<dbReference type="Pfam" id="PF02668">
    <property type="entry name" value="TauD"/>
    <property type="match status" value="1"/>
</dbReference>
<dbReference type="GO" id="GO:0016491">
    <property type="term" value="F:oxidoreductase activity"/>
    <property type="evidence" value="ECO:0007669"/>
    <property type="project" value="UniProtKB-KW"/>
</dbReference>
<sequence>MPENSSFFAETTIPHQKTFAGVTFPAVLTPATDFHANTASAFRDAVAKEKPLLESLLHKHGAILFRGFGSVTTVEHFNDVVEAFEYEEFHYVGGAAPRRIIYGRVSNTNDAPPHEKIIFHHELSQVSRYPSKIFFFCEVPAEERGETPIVLSHLIYDGMKKKYPEFVEKLEKYGLKYHRMVQAEDNKSSPVGRGWKSTFMTDDRQAAEKIAGGLNMKLEWKDDDSVKMIMGPIPAIKYDEKRERKIWFNNIVIFYPDEVTFGDDTPLPGIAVQDCLKMMEEESVAVPWEKGDVMLVDNLAALHARNPYVPPRSVWASLCV</sequence>
<dbReference type="OrthoDB" id="408743at2759"/>
<evidence type="ECO:0000259" key="2">
    <source>
        <dbReference type="Pfam" id="PF02668"/>
    </source>
</evidence>
<gene>
    <name evidence="3" type="ORF">M569_14326</name>
</gene>
<feature type="domain" description="TauD/TfdA-like" evidence="2">
    <location>
        <begin position="47"/>
        <end position="313"/>
    </location>
</feature>
<protein>
    <recommendedName>
        <fullName evidence="2">TauD/TfdA-like domain-containing protein</fullName>
    </recommendedName>
</protein>
<dbReference type="InterPro" id="IPR042098">
    <property type="entry name" value="TauD-like_sf"/>
</dbReference>
<proteinExistence type="predicted"/>
<dbReference type="Gene3D" id="3.60.130.10">
    <property type="entry name" value="Clavaminate synthase-like"/>
    <property type="match status" value="1"/>
</dbReference>
<dbReference type="InterPro" id="IPR050411">
    <property type="entry name" value="AlphaKG_dependent_hydroxylases"/>
</dbReference>
<comment type="caution">
    <text evidence="3">The sequence shown here is derived from an EMBL/GenBank/DDBJ whole genome shotgun (WGS) entry which is preliminary data.</text>
</comment>
<evidence type="ECO:0000256" key="1">
    <source>
        <dbReference type="ARBA" id="ARBA00023002"/>
    </source>
</evidence>
<dbReference type="AlphaFoldDB" id="S8DLM6"/>
<dbReference type="PANTHER" id="PTHR10696:SF21">
    <property type="entry name" value="TAUD_TFDA-LIKE DOMAIN-CONTAINING PROTEIN"/>
    <property type="match status" value="1"/>
</dbReference>
<dbReference type="InterPro" id="IPR003819">
    <property type="entry name" value="TauD/TfdA-like"/>
</dbReference>
<keyword evidence="1" id="KW-0560">Oxidoreductase</keyword>
<dbReference type="SUPFAM" id="SSF51197">
    <property type="entry name" value="Clavaminate synthase-like"/>
    <property type="match status" value="1"/>
</dbReference>
<reference evidence="3 4" key="1">
    <citation type="journal article" date="2013" name="BMC Genomics">
        <title>The miniature genome of a carnivorous plant Genlisea aurea contains a low number of genes and short non-coding sequences.</title>
        <authorList>
            <person name="Leushkin E.V."/>
            <person name="Sutormin R.A."/>
            <person name="Nabieva E.R."/>
            <person name="Penin A.A."/>
            <person name="Kondrashov A.S."/>
            <person name="Logacheva M.D."/>
        </authorList>
    </citation>
    <scope>NUCLEOTIDE SEQUENCE [LARGE SCALE GENOMIC DNA]</scope>
</reference>
<evidence type="ECO:0000313" key="3">
    <source>
        <dbReference type="EMBL" id="EPS60477.1"/>
    </source>
</evidence>
<keyword evidence="4" id="KW-1185">Reference proteome</keyword>
<evidence type="ECO:0000313" key="4">
    <source>
        <dbReference type="Proteomes" id="UP000015453"/>
    </source>
</evidence>
<dbReference type="EMBL" id="AUSU01007542">
    <property type="protein sequence ID" value="EPS60477.1"/>
    <property type="molecule type" value="Genomic_DNA"/>
</dbReference>
<organism evidence="3 4">
    <name type="scientific">Genlisea aurea</name>
    <dbReference type="NCBI Taxonomy" id="192259"/>
    <lineage>
        <taxon>Eukaryota</taxon>
        <taxon>Viridiplantae</taxon>
        <taxon>Streptophyta</taxon>
        <taxon>Embryophyta</taxon>
        <taxon>Tracheophyta</taxon>
        <taxon>Spermatophyta</taxon>
        <taxon>Magnoliopsida</taxon>
        <taxon>eudicotyledons</taxon>
        <taxon>Gunneridae</taxon>
        <taxon>Pentapetalae</taxon>
        <taxon>asterids</taxon>
        <taxon>lamiids</taxon>
        <taxon>Lamiales</taxon>
        <taxon>Lentibulariaceae</taxon>
        <taxon>Genlisea</taxon>
    </lineage>
</organism>
<dbReference type="FunFam" id="3.60.130.10:FF:000006">
    <property type="entry name" value="Clavaminate synthase-like protein At3g21360"/>
    <property type="match status" value="1"/>
</dbReference>
<dbReference type="PANTHER" id="PTHR10696">
    <property type="entry name" value="GAMMA-BUTYROBETAINE HYDROXYLASE-RELATED"/>
    <property type="match status" value="1"/>
</dbReference>
<name>S8DLM6_9LAMI</name>